<dbReference type="PANTHER" id="PTHR10458:SF22">
    <property type="entry name" value="PEPTIDE DEFORMYLASE"/>
    <property type="match status" value="1"/>
</dbReference>
<evidence type="ECO:0000313" key="5">
    <source>
        <dbReference type="EMBL" id="SEH99090.1"/>
    </source>
</evidence>
<dbReference type="OrthoDB" id="9784988at2"/>
<evidence type="ECO:0000256" key="2">
    <source>
        <dbReference type="ARBA" id="ARBA00022723"/>
    </source>
</evidence>
<accession>A0A1H6MMI6</accession>
<keyword evidence="2 4" id="KW-0479">Metal-binding</keyword>
<comment type="cofactor">
    <cofactor evidence="4">
        <name>Fe(2+)</name>
        <dbReference type="ChEBI" id="CHEBI:29033"/>
    </cofactor>
    <text evidence="4">Binds 1 Fe(2+) ion.</text>
</comment>
<reference evidence="5 6" key="1">
    <citation type="submission" date="2016-10" db="EMBL/GenBank/DDBJ databases">
        <authorList>
            <person name="de Groot N.N."/>
        </authorList>
    </citation>
    <scope>NUCLEOTIDE SEQUENCE [LARGE SCALE GENOMIC DNA]</scope>
    <source>
        <strain evidence="5 6">CGMCC 1.10825</strain>
    </source>
</reference>
<dbReference type="PRINTS" id="PR01576">
    <property type="entry name" value="PDEFORMYLASE"/>
</dbReference>
<evidence type="ECO:0000256" key="1">
    <source>
        <dbReference type="ARBA" id="ARBA00010759"/>
    </source>
</evidence>
<keyword evidence="3 4" id="KW-0378">Hydrolase</keyword>
<dbReference type="SUPFAM" id="SSF56420">
    <property type="entry name" value="Peptide deformylase"/>
    <property type="match status" value="1"/>
</dbReference>
<dbReference type="Gene3D" id="3.90.45.10">
    <property type="entry name" value="Peptide deformylase"/>
    <property type="match status" value="1"/>
</dbReference>
<dbReference type="Pfam" id="PF01327">
    <property type="entry name" value="Pep_deformylase"/>
    <property type="match status" value="1"/>
</dbReference>
<evidence type="ECO:0000313" key="6">
    <source>
        <dbReference type="Proteomes" id="UP000199634"/>
    </source>
</evidence>
<dbReference type="GO" id="GO:0006412">
    <property type="term" value="P:translation"/>
    <property type="evidence" value="ECO:0007669"/>
    <property type="project" value="UniProtKB-UniRule"/>
</dbReference>
<dbReference type="STRING" id="1159016.SAMN02927937_02587"/>
<feature type="active site" evidence="4">
    <location>
        <position position="148"/>
    </location>
</feature>
<keyword evidence="4" id="KW-0408">Iron</keyword>
<keyword evidence="6" id="KW-1185">Reference proteome</keyword>
<dbReference type="NCBIfam" id="TIGR00079">
    <property type="entry name" value="pept_deformyl"/>
    <property type="match status" value="1"/>
</dbReference>
<dbReference type="GO" id="GO:0046872">
    <property type="term" value="F:metal ion binding"/>
    <property type="evidence" value="ECO:0007669"/>
    <property type="project" value="UniProtKB-KW"/>
</dbReference>
<proteinExistence type="inferred from homology"/>
<dbReference type="Proteomes" id="UP000199634">
    <property type="component" value="Unassembled WGS sequence"/>
</dbReference>
<dbReference type="InterPro" id="IPR036821">
    <property type="entry name" value="Peptide_deformylase_sf"/>
</dbReference>
<dbReference type="NCBIfam" id="NF001159">
    <property type="entry name" value="PRK00150.1-3"/>
    <property type="match status" value="1"/>
</dbReference>
<evidence type="ECO:0000256" key="4">
    <source>
        <dbReference type="HAMAP-Rule" id="MF_00163"/>
    </source>
</evidence>
<dbReference type="PIRSF" id="PIRSF004749">
    <property type="entry name" value="Pep_def"/>
    <property type="match status" value="1"/>
</dbReference>
<dbReference type="CDD" id="cd00487">
    <property type="entry name" value="Pep_deformylase"/>
    <property type="match status" value="1"/>
</dbReference>
<dbReference type="RefSeq" id="WP_091101908.1">
    <property type="nucleotide sequence ID" value="NZ_FNXE01000049.1"/>
</dbReference>
<dbReference type="EMBL" id="FNXE01000049">
    <property type="protein sequence ID" value="SEH99090.1"/>
    <property type="molecule type" value="Genomic_DNA"/>
</dbReference>
<sequence>MILPIVGYGDPVLRKECEEITKDYPQLKELIQNMYDTMDNAYGVGLAAPQVGLPIRLFVVDTKPFGDDEDLPKKERDFLATFSCTFINAKILKEEGEEWAFNEGCLSIPGVREDVYRKPNITIEYYDEDFKKHTKEFSGYAARVIQHEYDHIEGVLFTDKISTLKKKLNSKRLQNIIEGKVFPDYKMKFINKKGR</sequence>
<comment type="catalytic activity">
    <reaction evidence="4">
        <text>N-terminal N-formyl-L-methionyl-[peptide] + H2O = N-terminal L-methionyl-[peptide] + formate</text>
        <dbReference type="Rhea" id="RHEA:24420"/>
        <dbReference type="Rhea" id="RHEA-COMP:10639"/>
        <dbReference type="Rhea" id="RHEA-COMP:10640"/>
        <dbReference type="ChEBI" id="CHEBI:15377"/>
        <dbReference type="ChEBI" id="CHEBI:15740"/>
        <dbReference type="ChEBI" id="CHEBI:49298"/>
        <dbReference type="ChEBI" id="CHEBI:64731"/>
        <dbReference type="EC" id="3.5.1.88"/>
    </reaction>
</comment>
<gene>
    <name evidence="4" type="primary">def</name>
    <name evidence="5" type="ORF">SAMN02927937_02587</name>
</gene>
<feature type="binding site" evidence="4">
    <location>
        <position position="105"/>
    </location>
    <ligand>
        <name>Fe cation</name>
        <dbReference type="ChEBI" id="CHEBI:24875"/>
    </ligand>
</feature>
<protein>
    <recommendedName>
        <fullName evidence="4">Peptide deformylase</fullName>
        <shortName evidence="4">PDF</shortName>
        <ecNumber evidence="4">3.5.1.88</ecNumber>
    </recommendedName>
    <alternativeName>
        <fullName evidence="4">Polypeptide deformylase</fullName>
    </alternativeName>
</protein>
<dbReference type="HAMAP" id="MF_00163">
    <property type="entry name" value="Pep_deformylase"/>
    <property type="match status" value="1"/>
</dbReference>
<dbReference type="InterPro" id="IPR023635">
    <property type="entry name" value="Peptide_deformylase"/>
</dbReference>
<evidence type="ECO:0000256" key="3">
    <source>
        <dbReference type="ARBA" id="ARBA00022801"/>
    </source>
</evidence>
<dbReference type="AlphaFoldDB" id="A0A1H6MMI6"/>
<comment type="function">
    <text evidence="4">Removes the formyl group from the N-terminal Met of newly synthesized proteins. Requires at least a dipeptide for an efficient rate of reaction. N-terminal L-methionine is a prerequisite for activity but the enzyme has broad specificity at other positions.</text>
</comment>
<keyword evidence="4" id="KW-0648">Protein biosynthesis</keyword>
<dbReference type="PANTHER" id="PTHR10458">
    <property type="entry name" value="PEPTIDE DEFORMYLASE"/>
    <property type="match status" value="1"/>
</dbReference>
<dbReference type="EC" id="3.5.1.88" evidence="4"/>
<dbReference type="GO" id="GO:0042586">
    <property type="term" value="F:peptide deformylase activity"/>
    <property type="evidence" value="ECO:0007669"/>
    <property type="project" value="UniProtKB-UniRule"/>
</dbReference>
<organism evidence="5 6">
    <name type="scientific">Paenimyroides marinum</name>
    <dbReference type="NCBI Taxonomy" id="1159016"/>
    <lineage>
        <taxon>Bacteria</taxon>
        <taxon>Pseudomonadati</taxon>
        <taxon>Bacteroidota</taxon>
        <taxon>Flavobacteriia</taxon>
        <taxon>Flavobacteriales</taxon>
        <taxon>Flavobacteriaceae</taxon>
        <taxon>Paenimyroides</taxon>
    </lineage>
</organism>
<feature type="binding site" evidence="4">
    <location>
        <position position="147"/>
    </location>
    <ligand>
        <name>Fe cation</name>
        <dbReference type="ChEBI" id="CHEBI:24875"/>
    </ligand>
</feature>
<feature type="binding site" evidence="4">
    <location>
        <position position="151"/>
    </location>
    <ligand>
        <name>Fe cation</name>
        <dbReference type="ChEBI" id="CHEBI:24875"/>
    </ligand>
</feature>
<comment type="similarity">
    <text evidence="1 4">Belongs to the polypeptide deformylase family.</text>
</comment>
<name>A0A1H6MMI6_9FLAO</name>